<dbReference type="AlphaFoldDB" id="A0A0M3J7H3"/>
<evidence type="ECO:0000313" key="2">
    <source>
        <dbReference type="Proteomes" id="UP000267096"/>
    </source>
</evidence>
<dbReference type="PANTHER" id="PTHR10241">
    <property type="entry name" value="LETHAL 2 GIANT LARVAE PROTEIN"/>
    <property type="match status" value="1"/>
</dbReference>
<organism evidence="3">
    <name type="scientific">Anisakis simplex</name>
    <name type="common">Herring worm</name>
    <dbReference type="NCBI Taxonomy" id="6269"/>
    <lineage>
        <taxon>Eukaryota</taxon>
        <taxon>Metazoa</taxon>
        <taxon>Ecdysozoa</taxon>
        <taxon>Nematoda</taxon>
        <taxon>Chromadorea</taxon>
        <taxon>Rhabditida</taxon>
        <taxon>Spirurina</taxon>
        <taxon>Ascaridomorpha</taxon>
        <taxon>Ascaridoidea</taxon>
        <taxon>Anisakidae</taxon>
        <taxon>Anisakis</taxon>
        <taxon>Anisakis simplex complex</taxon>
    </lineage>
</organism>
<sequence>MDRAKKKLVSAIDGLRNFHGRTELEFDEKVCAEHVCLAQIVRHGFPDDPRCIAYDAVQRLIAIGTGHGTVRIMGDIGVDYTLKHTSDAAVTHIQFLVNERNWMGEGFNLSAVFFDRLCVLLMKQTNLFPIIL</sequence>
<dbReference type="Proteomes" id="UP000267096">
    <property type="component" value="Unassembled WGS sequence"/>
</dbReference>
<reference evidence="3" key="1">
    <citation type="submission" date="2017-02" db="UniProtKB">
        <authorList>
            <consortium name="WormBaseParasite"/>
        </authorList>
    </citation>
    <scope>IDENTIFICATION</scope>
</reference>
<reference evidence="1 2" key="2">
    <citation type="submission" date="2018-11" db="EMBL/GenBank/DDBJ databases">
        <authorList>
            <consortium name="Pathogen Informatics"/>
        </authorList>
    </citation>
    <scope>NUCLEOTIDE SEQUENCE [LARGE SCALE GENOMIC DNA]</scope>
</reference>
<dbReference type="WBParaSite" id="ASIM_0000352001-mRNA-1">
    <property type="protein sequence ID" value="ASIM_0000352001-mRNA-1"/>
    <property type="gene ID" value="ASIM_0000352001"/>
</dbReference>
<proteinExistence type="predicted"/>
<dbReference type="OrthoDB" id="19944at2759"/>
<dbReference type="GO" id="GO:0045159">
    <property type="term" value="F:myosin II binding"/>
    <property type="evidence" value="ECO:0007669"/>
    <property type="project" value="TreeGrafter"/>
</dbReference>
<evidence type="ECO:0000313" key="1">
    <source>
        <dbReference type="EMBL" id="VDK21580.1"/>
    </source>
</evidence>
<accession>A0A0M3J7H3</accession>
<gene>
    <name evidence="1" type="ORF">ASIM_LOCUS3355</name>
</gene>
<dbReference type="EMBL" id="UYRR01005147">
    <property type="protein sequence ID" value="VDK21580.1"/>
    <property type="molecule type" value="Genomic_DNA"/>
</dbReference>
<dbReference type="GO" id="GO:0031201">
    <property type="term" value="C:SNARE complex"/>
    <property type="evidence" value="ECO:0007669"/>
    <property type="project" value="TreeGrafter"/>
</dbReference>
<dbReference type="GO" id="GO:0005886">
    <property type="term" value="C:plasma membrane"/>
    <property type="evidence" value="ECO:0007669"/>
    <property type="project" value="TreeGrafter"/>
</dbReference>
<dbReference type="GO" id="GO:0006893">
    <property type="term" value="P:Golgi to plasma membrane transport"/>
    <property type="evidence" value="ECO:0007669"/>
    <property type="project" value="TreeGrafter"/>
</dbReference>
<dbReference type="GO" id="GO:0005096">
    <property type="term" value="F:GTPase activator activity"/>
    <property type="evidence" value="ECO:0007669"/>
    <property type="project" value="TreeGrafter"/>
</dbReference>
<keyword evidence="2" id="KW-1185">Reference proteome</keyword>
<protein>
    <submittedName>
        <fullName evidence="3">SEC7 domain-containing protein</fullName>
    </submittedName>
</protein>
<name>A0A0M3J7H3_ANISI</name>
<dbReference type="PANTHER" id="PTHR10241:SF25">
    <property type="entry name" value="TOMOSYN, ISOFORM C"/>
    <property type="match status" value="1"/>
</dbReference>
<evidence type="ECO:0000313" key="3">
    <source>
        <dbReference type="WBParaSite" id="ASIM_0000352001-mRNA-1"/>
    </source>
</evidence>
<dbReference type="GO" id="GO:0006887">
    <property type="term" value="P:exocytosis"/>
    <property type="evidence" value="ECO:0007669"/>
    <property type="project" value="TreeGrafter"/>
</dbReference>
<dbReference type="GO" id="GO:0019905">
    <property type="term" value="F:syntaxin binding"/>
    <property type="evidence" value="ECO:0007669"/>
    <property type="project" value="TreeGrafter"/>
</dbReference>